<gene>
    <name evidence="1" type="ORF">LRP50_25135</name>
</gene>
<evidence type="ECO:0008006" key="3">
    <source>
        <dbReference type="Google" id="ProtNLM"/>
    </source>
</evidence>
<dbReference type="RefSeq" id="WP_274167128.1">
    <property type="nucleotide sequence ID" value="NZ_JAJUBC010000066.1"/>
</dbReference>
<reference evidence="1" key="1">
    <citation type="submission" date="2021-12" db="EMBL/GenBank/DDBJ databases">
        <title>Enterovibrio ZSDZ35 sp. nov. and Enterovibrio ZSDZ42 sp. nov., isolated from coastal seawater in Qingdao.</title>
        <authorList>
            <person name="Zhang P."/>
        </authorList>
    </citation>
    <scope>NUCLEOTIDE SEQUENCE</scope>
    <source>
        <strain evidence="1">ZSDZ42</strain>
    </source>
</reference>
<dbReference type="InterPro" id="IPR032675">
    <property type="entry name" value="LRR_dom_sf"/>
</dbReference>
<dbReference type="EMBL" id="JAJUBC010000066">
    <property type="protein sequence ID" value="MDD1796405.1"/>
    <property type="molecule type" value="Genomic_DNA"/>
</dbReference>
<comment type="caution">
    <text evidence="1">The sequence shown here is derived from an EMBL/GenBank/DDBJ whole genome shotgun (WGS) entry which is preliminary data.</text>
</comment>
<accession>A0ABT5R9A1</accession>
<dbReference type="Gene3D" id="3.80.10.10">
    <property type="entry name" value="Ribonuclease Inhibitor"/>
    <property type="match status" value="1"/>
</dbReference>
<dbReference type="SUPFAM" id="SSF52058">
    <property type="entry name" value="L domain-like"/>
    <property type="match status" value="1"/>
</dbReference>
<dbReference type="Proteomes" id="UP001149400">
    <property type="component" value="Unassembled WGS sequence"/>
</dbReference>
<proteinExistence type="predicted"/>
<protein>
    <recommendedName>
        <fullName evidence="3">Internalin</fullName>
    </recommendedName>
</protein>
<evidence type="ECO:0000313" key="2">
    <source>
        <dbReference type="Proteomes" id="UP001149400"/>
    </source>
</evidence>
<keyword evidence="2" id="KW-1185">Reference proteome</keyword>
<evidence type="ECO:0000313" key="1">
    <source>
        <dbReference type="EMBL" id="MDD1796405.1"/>
    </source>
</evidence>
<name>A0ABT5R9A1_9GAMM</name>
<sequence length="288" mass="32489">MATNIYMVNSQNSVALIFADEAEVEAMIESQNKNPFLKEERRIEYILLGNTVENISIEFDKVDTFSVSKLASCNDVDFHFLQDLELDTLSVQNTDFLLNKTLPDSINSKKLVIGCLVESHFNLDPFSNIESMEILSWSDKTMFEGVSNTKSLTVWGVNTKKSPVLSFAPSFPKLESLTINKSNAINLSGISLLRELRCLSVSYAPRLANIGDLEDLDRLEMVSFEKCGRIFDFTCLANLNRLMEIKVLDCKEIKTVEFIKNLPCLKTFTLLKTKVLDDSENLISLIEG</sequence>
<organism evidence="1 2">
    <name type="scientific">Enterovibrio gelatinilyticus</name>
    <dbReference type="NCBI Taxonomy" id="2899819"/>
    <lineage>
        <taxon>Bacteria</taxon>
        <taxon>Pseudomonadati</taxon>
        <taxon>Pseudomonadota</taxon>
        <taxon>Gammaproteobacteria</taxon>
        <taxon>Vibrionales</taxon>
        <taxon>Vibrionaceae</taxon>
        <taxon>Enterovibrio</taxon>
    </lineage>
</organism>